<proteinExistence type="predicted"/>
<gene>
    <name evidence="2" type="ORF">SAMN05421756_1023</name>
</gene>
<dbReference type="RefSeq" id="WP_198409940.1">
    <property type="nucleotide sequence ID" value="NZ_FOFA01000002.1"/>
</dbReference>
<reference evidence="3" key="1">
    <citation type="submission" date="2016-10" db="EMBL/GenBank/DDBJ databases">
        <authorList>
            <person name="Varghese N."/>
            <person name="Submissions S."/>
        </authorList>
    </citation>
    <scope>NUCLEOTIDE SEQUENCE [LARGE SCALE GENOMIC DNA]</scope>
    <source>
        <strain evidence="3">CGMCC 4.6856</strain>
    </source>
</reference>
<dbReference type="STRING" id="1036181.SAMN05421756_1023"/>
<sequence length="49" mass="5026">MSTPQQVAEAFSGHRFAEAYDALAPDVTWSSSARAPSSGGTPSSRPATS</sequence>
<evidence type="ECO:0008006" key="4">
    <source>
        <dbReference type="Google" id="ProtNLM"/>
    </source>
</evidence>
<name>A0A1H9BYU5_9ACTN</name>
<keyword evidence="3" id="KW-1185">Reference proteome</keyword>
<evidence type="ECO:0000256" key="1">
    <source>
        <dbReference type="SAM" id="MobiDB-lite"/>
    </source>
</evidence>
<dbReference type="EMBL" id="FOFA01000002">
    <property type="protein sequence ID" value="SEP93937.1"/>
    <property type="molecule type" value="Genomic_DNA"/>
</dbReference>
<accession>A0A1H9BYU5</accession>
<dbReference type="AlphaFoldDB" id="A0A1H9BYU5"/>
<evidence type="ECO:0000313" key="2">
    <source>
        <dbReference type="EMBL" id="SEP93937.1"/>
    </source>
</evidence>
<feature type="region of interest" description="Disordered" evidence="1">
    <location>
        <begin position="30"/>
        <end position="49"/>
    </location>
</feature>
<evidence type="ECO:0000313" key="3">
    <source>
        <dbReference type="Proteomes" id="UP000198504"/>
    </source>
</evidence>
<dbReference type="Proteomes" id="UP000198504">
    <property type="component" value="Unassembled WGS sequence"/>
</dbReference>
<protein>
    <recommendedName>
        <fullName evidence="4">SnoaL-like domain-containing protein</fullName>
    </recommendedName>
</protein>
<organism evidence="2 3">
    <name type="scientific">Microlunatus flavus</name>
    <dbReference type="NCBI Taxonomy" id="1036181"/>
    <lineage>
        <taxon>Bacteria</taxon>
        <taxon>Bacillati</taxon>
        <taxon>Actinomycetota</taxon>
        <taxon>Actinomycetes</taxon>
        <taxon>Propionibacteriales</taxon>
        <taxon>Propionibacteriaceae</taxon>
        <taxon>Microlunatus</taxon>
    </lineage>
</organism>